<protein>
    <submittedName>
        <fullName evidence="2">2-succinyl-6-hydroxy-2, 4-cyclohexadiene-1-carboxylate synthase</fullName>
    </submittedName>
</protein>
<dbReference type="Gene3D" id="3.40.50.1220">
    <property type="entry name" value="TPP-binding domain"/>
    <property type="match status" value="1"/>
</dbReference>
<dbReference type="GO" id="GO:0000287">
    <property type="term" value="F:magnesium ion binding"/>
    <property type="evidence" value="ECO:0007669"/>
    <property type="project" value="UniProtKB-ARBA"/>
</dbReference>
<dbReference type="GO" id="GO:0003824">
    <property type="term" value="F:catalytic activity"/>
    <property type="evidence" value="ECO:0007669"/>
    <property type="project" value="InterPro"/>
</dbReference>
<dbReference type="PANTHER" id="PTHR42916:SF1">
    <property type="entry name" value="PROTEIN PHYLLO, CHLOROPLASTIC"/>
    <property type="match status" value="1"/>
</dbReference>
<gene>
    <name evidence="2" type="ORF">D477_011486</name>
</gene>
<dbReference type="Pfam" id="PF02775">
    <property type="entry name" value="TPP_enzyme_C"/>
    <property type="match status" value="1"/>
</dbReference>
<feature type="domain" description="Thiamine pyrophosphate enzyme TPP-binding" evidence="1">
    <location>
        <begin position="219"/>
        <end position="351"/>
    </location>
</feature>
<name>N1V736_9MICC</name>
<dbReference type="AlphaFoldDB" id="N1V736"/>
<dbReference type="CDD" id="cd02009">
    <property type="entry name" value="TPP_SHCHC_synthase"/>
    <property type="match status" value="1"/>
</dbReference>
<evidence type="ECO:0000313" key="3">
    <source>
        <dbReference type="Proteomes" id="UP000010729"/>
    </source>
</evidence>
<dbReference type="PANTHER" id="PTHR42916">
    <property type="entry name" value="2-SUCCINYL-5-ENOLPYRUVYL-6-HYDROXY-3-CYCLOHEXENE-1-CARBOXYLATE SYNTHASE"/>
    <property type="match status" value="1"/>
</dbReference>
<keyword evidence="3" id="KW-1185">Reference proteome</keyword>
<organism evidence="2 3">
    <name type="scientific">Arthrobacter crystallopoietes BAB-32</name>
    <dbReference type="NCBI Taxonomy" id="1246476"/>
    <lineage>
        <taxon>Bacteria</taxon>
        <taxon>Bacillati</taxon>
        <taxon>Actinomycetota</taxon>
        <taxon>Actinomycetes</taxon>
        <taxon>Micrococcales</taxon>
        <taxon>Micrococcaceae</taxon>
        <taxon>Crystallibacter</taxon>
    </lineage>
</organism>
<proteinExistence type="predicted"/>
<dbReference type="EMBL" id="ANPE02000134">
    <property type="protein sequence ID" value="EMY34068.1"/>
    <property type="molecule type" value="Genomic_DNA"/>
</dbReference>
<sequence length="386" mass="39768">GEPPAGAGGVPPAGASVRGLTGAALMAAHEAAVAGSEERRTVVVAGHGAGAHAEAFARAHRLPLLAEPSSNARFGPNAIGPYRMLLAQLGPAVERVVVFGRPTLSRPVAALLAREEVPAALFMPEPVAWFEPGRRRERLIEEPAELSIFSGVGPAGWLEQWQEAAAAADAAAGTVLAAEPGLTGLHVGRAVWQHTAGRLVLGSSNPIRDVDLLGAPAAKPAAFVHANRGLAGIDGTVSTAAGLALAVGTPTRALLGDLTFLHDVGGLFLGAGEEEPPLQLVVVNDAGGGIFTLLEHGKVGLEAKYTSAVERLFGTPHEIDLAALAMAYAIPYHRVEDDPSLEAALKQPVARRSLLEVRTDRSRLRGLHARIAAAVAAAVAPVRQQA</sequence>
<comment type="caution">
    <text evidence="2">The sequence shown here is derived from an EMBL/GenBank/DDBJ whole genome shotgun (WGS) entry which is preliminary data.</text>
</comment>
<dbReference type="GO" id="GO:0030976">
    <property type="term" value="F:thiamine pyrophosphate binding"/>
    <property type="evidence" value="ECO:0007669"/>
    <property type="project" value="InterPro"/>
</dbReference>
<accession>N1V736</accession>
<dbReference type="RefSeq" id="WP_005269130.1">
    <property type="nucleotide sequence ID" value="NZ_ANPE02000134.1"/>
</dbReference>
<dbReference type="Proteomes" id="UP000010729">
    <property type="component" value="Unassembled WGS sequence"/>
</dbReference>
<dbReference type="SUPFAM" id="SSF52518">
    <property type="entry name" value="Thiamin diphosphate-binding fold (THDP-binding)"/>
    <property type="match status" value="1"/>
</dbReference>
<dbReference type="Gene3D" id="3.40.50.970">
    <property type="match status" value="1"/>
</dbReference>
<reference evidence="2 3" key="1">
    <citation type="journal article" date="2013" name="Genome Announc.">
        <title>Draft Genome Sequence of Arthrobacter crystallopoietes Strain BAB-32, Revealing Genes for Bioremediation.</title>
        <authorList>
            <person name="Joshi M.N."/>
            <person name="Pandit A.S."/>
            <person name="Sharma A."/>
            <person name="Pandya R.V."/>
            <person name="Desai S.M."/>
            <person name="Saxena A.K."/>
            <person name="Bagatharia S.B."/>
        </authorList>
    </citation>
    <scope>NUCLEOTIDE SEQUENCE [LARGE SCALE GENOMIC DNA]</scope>
    <source>
        <strain evidence="2 3">BAB-32</strain>
    </source>
</reference>
<evidence type="ECO:0000259" key="1">
    <source>
        <dbReference type="Pfam" id="PF02775"/>
    </source>
</evidence>
<dbReference type="InterPro" id="IPR029061">
    <property type="entry name" value="THDP-binding"/>
</dbReference>
<evidence type="ECO:0000313" key="2">
    <source>
        <dbReference type="EMBL" id="EMY34068.1"/>
    </source>
</evidence>
<feature type="non-terminal residue" evidence="2">
    <location>
        <position position="1"/>
    </location>
</feature>
<dbReference type="InterPro" id="IPR011766">
    <property type="entry name" value="TPP_enzyme_TPP-bd"/>
</dbReference>